<name>A0A8C5WFW0_9ANUR</name>
<evidence type="ECO:0000256" key="3">
    <source>
        <dbReference type="ARBA" id="ARBA00023274"/>
    </source>
</evidence>
<evidence type="ECO:0000256" key="1">
    <source>
        <dbReference type="ARBA" id="ARBA00009106"/>
    </source>
</evidence>
<keyword evidence="3 6" id="KW-0687">Ribonucleoprotein</keyword>
<dbReference type="AlphaFoldDB" id="A0A8C5WFW0"/>
<keyword evidence="8" id="KW-1185">Reference proteome</keyword>
<dbReference type="GO" id="GO:1990904">
    <property type="term" value="C:ribonucleoprotein complex"/>
    <property type="evidence" value="ECO:0007669"/>
    <property type="project" value="UniProtKB-KW"/>
</dbReference>
<dbReference type="GO" id="GO:0005840">
    <property type="term" value="C:ribosome"/>
    <property type="evidence" value="ECO:0007669"/>
    <property type="project" value="UniProtKB-KW"/>
</dbReference>
<evidence type="ECO:0000313" key="8">
    <source>
        <dbReference type="Proteomes" id="UP000694569"/>
    </source>
</evidence>
<organism evidence="7 8">
    <name type="scientific">Leptobrachium leishanense</name>
    <name type="common">Leishan spiny toad</name>
    <dbReference type="NCBI Taxonomy" id="445787"/>
    <lineage>
        <taxon>Eukaryota</taxon>
        <taxon>Metazoa</taxon>
        <taxon>Chordata</taxon>
        <taxon>Craniata</taxon>
        <taxon>Vertebrata</taxon>
        <taxon>Euteleostomi</taxon>
        <taxon>Amphibia</taxon>
        <taxon>Batrachia</taxon>
        <taxon>Anura</taxon>
        <taxon>Pelobatoidea</taxon>
        <taxon>Megophryidae</taxon>
        <taxon>Leptobrachium</taxon>
    </lineage>
</organism>
<accession>A0A8C5WFW0</accession>
<reference evidence="7" key="2">
    <citation type="submission" date="2025-09" db="UniProtKB">
        <authorList>
            <consortium name="Ensembl"/>
        </authorList>
    </citation>
    <scope>IDENTIFICATION</scope>
</reference>
<dbReference type="InterPro" id="IPR004977">
    <property type="entry name" value="Ribosomal_eS25"/>
</dbReference>
<evidence type="ECO:0000256" key="4">
    <source>
        <dbReference type="ARBA" id="ARBA00035021"/>
    </source>
</evidence>
<sequence length="100" mass="11564">MPGKVKENKWSKGKVWDQLNNFEVPNYKLITPNVVSERLKIRISLARVALQELLNKGLIKLVSKHRAQAIYTRNTKRGDYVKVWEDLKQAAKGLTPFKNC</sequence>
<comment type="function">
    <text evidence="5">Component of the small ribosomal subunit. The ribosome is a large ribonucleoprotein complex responsible for the synthesis of proteins in the cell.</text>
</comment>
<dbReference type="Pfam" id="PF03297">
    <property type="entry name" value="Ribosomal_S25"/>
    <property type="match status" value="1"/>
</dbReference>
<dbReference type="Proteomes" id="UP000694569">
    <property type="component" value="Unplaced"/>
</dbReference>
<dbReference type="InterPro" id="IPR036388">
    <property type="entry name" value="WH-like_DNA-bd_sf"/>
</dbReference>
<dbReference type="Ensembl" id="ENSLLET00000036421.1">
    <property type="protein sequence ID" value="ENSLLEP00000035089.1"/>
    <property type="gene ID" value="ENSLLEG00000022171.1"/>
</dbReference>
<dbReference type="OrthoDB" id="10263513at2759"/>
<evidence type="ECO:0000256" key="5">
    <source>
        <dbReference type="ARBA" id="ARBA00045746"/>
    </source>
</evidence>
<reference evidence="7" key="1">
    <citation type="submission" date="2025-08" db="UniProtKB">
        <authorList>
            <consortium name="Ensembl"/>
        </authorList>
    </citation>
    <scope>IDENTIFICATION</scope>
</reference>
<protein>
    <recommendedName>
        <fullName evidence="6">40S ribosomal protein S25</fullName>
    </recommendedName>
</protein>
<keyword evidence="2 6" id="KW-0689">Ribosomal protein</keyword>
<dbReference type="PANTHER" id="PTHR12850">
    <property type="entry name" value="40S RIBOSOMAL PROTEIN S25"/>
    <property type="match status" value="1"/>
</dbReference>
<comment type="similarity">
    <text evidence="1 6">Belongs to the eukaryotic ribosomal protein eS25 family.</text>
</comment>
<dbReference type="Gene3D" id="1.10.10.10">
    <property type="entry name" value="Winged helix-like DNA-binding domain superfamily/Winged helix DNA-binding domain"/>
    <property type="match status" value="1"/>
</dbReference>
<evidence type="ECO:0000256" key="6">
    <source>
        <dbReference type="RuleBase" id="RU366057"/>
    </source>
</evidence>
<evidence type="ECO:0000256" key="2">
    <source>
        <dbReference type="ARBA" id="ARBA00022980"/>
    </source>
</evidence>
<proteinExistence type="inferred from homology"/>
<dbReference type="GeneTree" id="ENSGT00390000004856"/>
<comment type="subunit">
    <text evidence="4">Component of the small ribosomal subunit.</text>
</comment>
<evidence type="ECO:0000313" key="7">
    <source>
        <dbReference type="Ensembl" id="ENSLLEP00000035089.1"/>
    </source>
</evidence>